<sequence>MENMWIILPFMLSFSVLSVHTHAISEEEALARAIRILEQYPLVDGHNDLPLVYRARIENQINLVNLSIDVVPQWGPSHTDIPRLRQGKSGAAFWITYVSCTKAGKDAVRAGLEQIDVIKRYIAQYPNDFQLVTTADGIEEAFFAGKIGSLIGMEGGHMIDSSFAALRLVYDMGIRYLGLTHSCSTPWATTCEEDETPPGATIGLTNFGKMIITEMNRMGMIVDLAHVSRAAMIDALNTTKAPLIFSHSNAWTLCNHERNVQDDVLEMLRENNGLIMVTFVGSFLTCSPSSGQANVTHAADHIEYIRDLIGVDHVGIGSDYDGMSSPPIGLEDTSKFPNLFAELIQRGWSDADLEKLAGRNLVRVFRGVEQVRDSLAATDGNDEWIPQEDLPINECRTTG</sequence>
<keyword evidence="1" id="KW-0224">Dipeptidase</keyword>
<dbReference type="Proteomes" id="UP001208570">
    <property type="component" value="Unassembled WGS sequence"/>
</dbReference>
<keyword evidence="1" id="KW-0479">Metal-binding</keyword>
<organism evidence="2 3">
    <name type="scientific">Paralvinella palmiformis</name>
    <dbReference type="NCBI Taxonomy" id="53620"/>
    <lineage>
        <taxon>Eukaryota</taxon>
        <taxon>Metazoa</taxon>
        <taxon>Spiralia</taxon>
        <taxon>Lophotrochozoa</taxon>
        <taxon>Annelida</taxon>
        <taxon>Polychaeta</taxon>
        <taxon>Sedentaria</taxon>
        <taxon>Canalipalpata</taxon>
        <taxon>Terebellida</taxon>
        <taxon>Terebelliformia</taxon>
        <taxon>Alvinellidae</taxon>
        <taxon>Paralvinella</taxon>
    </lineage>
</organism>
<gene>
    <name evidence="2" type="ORF">LSH36_971g00054</name>
</gene>
<keyword evidence="1" id="KW-0472">Membrane</keyword>
<comment type="subcellular location">
    <subcellularLocation>
        <location evidence="1">Membrane</location>
        <topology evidence="1">Lipid-anchor</topology>
        <topology evidence="1">GPI-anchor</topology>
    </subcellularLocation>
</comment>
<accession>A0AAD9MTD8</accession>
<dbReference type="Gene3D" id="3.20.20.140">
    <property type="entry name" value="Metal-dependent hydrolases"/>
    <property type="match status" value="1"/>
</dbReference>
<comment type="caution">
    <text evidence="2">The sequence shown here is derived from an EMBL/GenBank/DDBJ whole genome shotgun (WGS) entry which is preliminary data.</text>
</comment>
<comment type="cofactor">
    <cofactor evidence="1">
        <name>Zn(2+)</name>
        <dbReference type="ChEBI" id="CHEBI:29105"/>
    </cofactor>
</comment>
<comment type="catalytic activity">
    <reaction evidence="1">
        <text>an L-aminoacyl-L-amino acid + H2O = 2 an L-alpha-amino acid</text>
        <dbReference type="Rhea" id="RHEA:48940"/>
        <dbReference type="ChEBI" id="CHEBI:15377"/>
        <dbReference type="ChEBI" id="CHEBI:59869"/>
        <dbReference type="ChEBI" id="CHEBI:77460"/>
        <dbReference type="EC" id="3.4.13.19"/>
    </reaction>
</comment>
<keyword evidence="1" id="KW-0482">Metalloprotease</keyword>
<evidence type="ECO:0000313" key="2">
    <source>
        <dbReference type="EMBL" id="KAK2142314.1"/>
    </source>
</evidence>
<comment type="similarity">
    <text evidence="1">Belongs to the metallo-dependent hydrolases superfamily. Peptidase M19 family.</text>
</comment>
<keyword evidence="1" id="KW-0325">Glycoprotein</keyword>
<dbReference type="PANTHER" id="PTHR10443:SF12">
    <property type="entry name" value="DIPEPTIDASE"/>
    <property type="match status" value="1"/>
</dbReference>
<dbReference type="EC" id="3.4.13.19" evidence="1"/>
<keyword evidence="1" id="KW-1015">Disulfide bond</keyword>
<dbReference type="InterPro" id="IPR032466">
    <property type="entry name" value="Metal_Hydrolase"/>
</dbReference>
<feature type="chain" id="PRO_5041769460" description="Dipeptidase" evidence="1">
    <location>
        <begin position="24"/>
        <end position="399"/>
    </location>
</feature>
<dbReference type="PROSITE" id="PS51365">
    <property type="entry name" value="RENAL_DIPEPTIDASE_2"/>
    <property type="match status" value="1"/>
</dbReference>
<dbReference type="InterPro" id="IPR000180">
    <property type="entry name" value="Dipep_AS"/>
</dbReference>
<dbReference type="Pfam" id="PF01244">
    <property type="entry name" value="Peptidase_M19"/>
    <property type="match status" value="1"/>
</dbReference>
<dbReference type="GO" id="GO:0098552">
    <property type="term" value="C:side of membrane"/>
    <property type="evidence" value="ECO:0007669"/>
    <property type="project" value="UniProtKB-KW"/>
</dbReference>
<name>A0AAD9MTD8_9ANNE</name>
<comment type="subunit">
    <text evidence="1">Homodimer; disulfide-linked.</text>
</comment>
<dbReference type="PANTHER" id="PTHR10443">
    <property type="entry name" value="MICROSOMAL DIPEPTIDASE"/>
    <property type="match status" value="1"/>
</dbReference>
<dbReference type="EMBL" id="JAODUP010000971">
    <property type="protein sequence ID" value="KAK2142314.1"/>
    <property type="molecule type" value="Genomic_DNA"/>
</dbReference>
<reference evidence="2" key="1">
    <citation type="journal article" date="2023" name="Mol. Biol. Evol.">
        <title>Third-Generation Sequencing Reveals the Adaptive Role of the Epigenome in Three Deep-Sea Polychaetes.</title>
        <authorList>
            <person name="Perez M."/>
            <person name="Aroh O."/>
            <person name="Sun Y."/>
            <person name="Lan Y."/>
            <person name="Juniper S.K."/>
            <person name="Young C.R."/>
            <person name="Angers B."/>
            <person name="Qian P.Y."/>
        </authorList>
    </citation>
    <scope>NUCLEOTIDE SEQUENCE</scope>
    <source>
        <strain evidence="2">P08H-3</strain>
    </source>
</reference>
<keyword evidence="1" id="KW-0336">GPI-anchor</keyword>
<keyword evidence="1" id="KW-0378">Hydrolase</keyword>
<feature type="signal peptide" evidence="1">
    <location>
        <begin position="1"/>
        <end position="23"/>
    </location>
</feature>
<dbReference type="CDD" id="cd01301">
    <property type="entry name" value="rDP_like"/>
    <property type="match status" value="1"/>
</dbReference>
<keyword evidence="1" id="KW-0449">Lipoprotein</keyword>
<keyword evidence="1" id="KW-0645">Protease</keyword>
<evidence type="ECO:0000313" key="3">
    <source>
        <dbReference type="Proteomes" id="UP001208570"/>
    </source>
</evidence>
<dbReference type="AlphaFoldDB" id="A0AAD9MTD8"/>
<keyword evidence="3" id="KW-1185">Reference proteome</keyword>
<proteinExistence type="inferred from homology"/>
<dbReference type="SUPFAM" id="SSF51556">
    <property type="entry name" value="Metallo-dependent hydrolases"/>
    <property type="match status" value="1"/>
</dbReference>
<dbReference type="InterPro" id="IPR008257">
    <property type="entry name" value="Pept_M19"/>
</dbReference>
<dbReference type="GO" id="GO:0046872">
    <property type="term" value="F:metal ion binding"/>
    <property type="evidence" value="ECO:0007669"/>
    <property type="project" value="UniProtKB-UniRule"/>
</dbReference>
<dbReference type="GO" id="GO:0070573">
    <property type="term" value="F:metallodipeptidase activity"/>
    <property type="evidence" value="ECO:0007669"/>
    <property type="project" value="InterPro"/>
</dbReference>
<keyword evidence="1" id="KW-0862">Zinc</keyword>
<evidence type="ECO:0000256" key="1">
    <source>
        <dbReference type="RuleBase" id="RU341113"/>
    </source>
</evidence>
<keyword evidence="1" id="KW-0732">Signal</keyword>
<dbReference type="PROSITE" id="PS00869">
    <property type="entry name" value="RENAL_DIPEPTIDASE_1"/>
    <property type="match status" value="1"/>
</dbReference>
<dbReference type="GO" id="GO:0006508">
    <property type="term" value="P:proteolysis"/>
    <property type="evidence" value="ECO:0007669"/>
    <property type="project" value="UniProtKB-KW"/>
</dbReference>
<protein>
    <recommendedName>
        <fullName evidence="1">Dipeptidase</fullName>
        <ecNumber evidence="1">3.4.13.19</ecNumber>
    </recommendedName>
</protein>